<dbReference type="InterPro" id="IPR021109">
    <property type="entry name" value="Peptidase_aspartic_dom_sf"/>
</dbReference>
<feature type="non-terminal residue" evidence="3">
    <location>
        <position position="1"/>
    </location>
</feature>
<keyword evidence="1" id="KW-0378">Hydrolase</keyword>
<dbReference type="Proteomes" id="UP000288716">
    <property type="component" value="Unassembled WGS sequence"/>
</dbReference>
<keyword evidence="3" id="KW-0675">Receptor</keyword>
<gene>
    <name evidence="3" type="ORF">B4U80_12358</name>
</gene>
<evidence type="ECO:0000259" key="2">
    <source>
        <dbReference type="PROSITE" id="PS50175"/>
    </source>
</evidence>
<proteinExistence type="predicted"/>
<name>A0A443RVK9_9ACAR</name>
<protein>
    <submittedName>
        <fullName evidence="3">Olfactory receptor 10C1-like protein</fullName>
    </submittedName>
</protein>
<feature type="domain" description="Peptidase A2" evidence="2">
    <location>
        <begin position="187"/>
        <end position="196"/>
    </location>
</feature>
<dbReference type="AlphaFoldDB" id="A0A443RVK9"/>
<dbReference type="SUPFAM" id="SSF50630">
    <property type="entry name" value="Acid proteases"/>
    <property type="match status" value="1"/>
</dbReference>
<dbReference type="GO" id="GO:0004190">
    <property type="term" value="F:aspartic-type endopeptidase activity"/>
    <property type="evidence" value="ECO:0007669"/>
    <property type="project" value="InterPro"/>
</dbReference>
<dbReference type="Gene3D" id="1.10.1200.30">
    <property type="match status" value="1"/>
</dbReference>
<evidence type="ECO:0000313" key="3">
    <source>
        <dbReference type="EMBL" id="RWS19079.1"/>
    </source>
</evidence>
<comment type="caution">
    <text evidence="3">The sequence shown here is derived from an EMBL/GenBank/DDBJ whole genome shotgun (WGS) entry which is preliminary data.</text>
</comment>
<reference evidence="3 4" key="1">
    <citation type="journal article" date="2018" name="Gigascience">
        <title>Genomes of trombidid mites reveal novel predicted allergens and laterally-transferred genes associated with secondary metabolism.</title>
        <authorList>
            <person name="Dong X."/>
            <person name="Chaisiri K."/>
            <person name="Xia D."/>
            <person name="Armstrong S.D."/>
            <person name="Fang Y."/>
            <person name="Donnelly M.J."/>
            <person name="Kadowaki T."/>
            <person name="McGarry J.W."/>
            <person name="Darby A.C."/>
            <person name="Makepeace B.L."/>
        </authorList>
    </citation>
    <scope>NUCLEOTIDE SEQUENCE [LARGE SCALE GENOMIC DNA]</scope>
    <source>
        <strain evidence="3">UoL-UT</strain>
    </source>
</reference>
<evidence type="ECO:0000313" key="4">
    <source>
        <dbReference type="Proteomes" id="UP000288716"/>
    </source>
</evidence>
<dbReference type="PROSITE" id="PS50175">
    <property type="entry name" value="ASP_PROT_RETROV"/>
    <property type="match status" value="1"/>
</dbReference>
<dbReference type="VEuPathDB" id="VectorBase:LDEU012961"/>
<sequence>YSSGLQQVAIPAPYQDQVHAAGLAAWRKFDEGPTESPIAGIHQKINEDLPTFIKSSIKKKMPPGDLRDHFIKMMVWEGMTAEHKMACSGLKERSMECWVIATKDIGSSSYHAKTLATALQATRNPPLIPICPVPLVLDSPRKAFKLPEGPSPAPLNKGRPPVQTHWTVPLVPGLRPKMTLTIGGKPFKFLIDTGAD</sequence>
<dbReference type="InterPro" id="IPR001995">
    <property type="entry name" value="Peptidase_A2_cat"/>
</dbReference>
<dbReference type="InterPro" id="IPR008916">
    <property type="entry name" value="Retrov_capsid_C"/>
</dbReference>
<keyword evidence="4" id="KW-1185">Reference proteome</keyword>
<evidence type="ECO:0000256" key="1">
    <source>
        <dbReference type="ARBA" id="ARBA00022801"/>
    </source>
</evidence>
<dbReference type="EMBL" id="NCKV01030480">
    <property type="protein sequence ID" value="RWS19079.1"/>
    <property type="molecule type" value="Genomic_DNA"/>
</dbReference>
<accession>A0A443RVK9</accession>
<dbReference type="GO" id="GO:0006508">
    <property type="term" value="P:proteolysis"/>
    <property type="evidence" value="ECO:0007669"/>
    <property type="project" value="InterPro"/>
</dbReference>
<organism evidence="3 4">
    <name type="scientific">Leptotrombidium deliense</name>
    <dbReference type="NCBI Taxonomy" id="299467"/>
    <lineage>
        <taxon>Eukaryota</taxon>
        <taxon>Metazoa</taxon>
        <taxon>Ecdysozoa</taxon>
        <taxon>Arthropoda</taxon>
        <taxon>Chelicerata</taxon>
        <taxon>Arachnida</taxon>
        <taxon>Acari</taxon>
        <taxon>Acariformes</taxon>
        <taxon>Trombidiformes</taxon>
        <taxon>Prostigmata</taxon>
        <taxon>Anystina</taxon>
        <taxon>Parasitengona</taxon>
        <taxon>Trombiculoidea</taxon>
        <taxon>Trombiculidae</taxon>
        <taxon>Leptotrombidium</taxon>
    </lineage>
</organism>